<dbReference type="PANTHER" id="PTHR40376:SF1">
    <property type="entry name" value="ODONTOGENESIS ASSOCIATED PHOSPHOPROTEIN"/>
    <property type="match status" value="1"/>
</dbReference>
<feature type="compositionally biased region" description="Basic and acidic residues" evidence="1">
    <location>
        <begin position="224"/>
        <end position="235"/>
    </location>
</feature>
<feature type="compositionally biased region" description="Basic residues" evidence="1">
    <location>
        <begin position="22"/>
        <end position="36"/>
    </location>
</feature>
<dbReference type="AlphaFoldDB" id="S7P274"/>
<dbReference type="Pfam" id="PF15848">
    <property type="entry name" value="ODAPH"/>
    <property type="match status" value="1"/>
</dbReference>
<feature type="region of interest" description="Disordered" evidence="1">
    <location>
        <begin position="1"/>
        <end position="39"/>
    </location>
</feature>
<dbReference type="EMBL" id="KE161090">
    <property type="protein sequence ID" value="EPQ01672.1"/>
    <property type="molecule type" value="Genomic_DNA"/>
</dbReference>
<name>S7P274_MYOBR</name>
<dbReference type="GO" id="GO:0070175">
    <property type="term" value="P:positive regulation of enamel mineralization"/>
    <property type="evidence" value="ECO:0007669"/>
    <property type="project" value="TreeGrafter"/>
</dbReference>
<dbReference type="eggNOG" id="ENOG502TDVZ">
    <property type="taxonomic scope" value="Eukaryota"/>
</dbReference>
<protein>
    <submittedName>
        <fullName evidence="2">Uncharacterized protein</fullName>
    </submittedName>
</protein>
<reference evidence="2 3" key="1">
    <citation type="journal article" date="2013" name="Nat. Commun.">
        <title>Genome analysis reveals insights into physiology and longevity of the Brandt's bat Myotis brandtii.</title>
        <authorList>
            <person name="Seim I."/>
            <person name="Fang X."/>
            <person name="Xiong Z."/>
            <person name="Lobanov A.V."/>
            <person name="Huang Z."/>
            <person name="Ma S."/>
            <person name="Feng Y."/>
            <person name="Turanov A.A."/>
            <person name="Zhu Y."/>
            <person name="Lenz T.L."/>
            <person name="Gerashchenko M.V."/>
            <person name="Fan D."/>
            <person name="Hee Yim S."/>
            <person name="Yao X."/>
            <person name="Jordan D."/>
            <person name="Xiong Y."/>
            <person name="Ma Y."/>
            <person name="Lyapunov A.N."/>
            <person name="Chen G."/>
            <person name="Kulakova O.I."/>
            <person name="Sun Y."/>
            <person name="Lee S.G."/>
            <person name="Bronson R.T."/>
            <person name="Moskalev A.A."/>
            <person name="Sunyaev S.R."/>
            <person name="Zhang G."/>
            <person name="Krogh A."/>
            <person name="Wang J."/>
            <person name="Gladyshev V.N."/>
        </authorList>
    </citation>
    <scope>NUCLEOTIDE SEQUENCE [LARGE SCALE GENOMIC DNA]</scope>
</reference>
<gene>
    <name evidence="2" type="ORF">D623_10008863</name>
</gene>
<accession>S7P274</accession>
<evidence type="ECO:0000313" key="3">
    <source>
        <dbReference type="Proteomes" id="UP000052978"/>
    </source>
</evidence>
<keyword evidence="3" id="KW-1185">Reference proteome</keyword>
<proteinExistence type="predicted"/>
<dbReference type="Proteomes" id="UP000052978">
    <property type="component" value="Unassembled WGS sequence"/>
</dbReference>
<dbReference type="PANTHER" id="PTHR40376">
    <property type="entry name" value="ODONTOGENESIS ASSOCIATED PHOSPHOPROTEIN"/>
    <property type="match status" value="1"/>
</dbReference>
<dbReference type="InterPro" id="IPR031706">
    <property type="entry name" value="ODAPH"/>
</dbReference>
<evidence type="ECO:0000313" key="2">
    <source>
        <dbReference type="EMBL" id="EPQ01672.1"/>
    </source>
</evidence>
<evidence type="ECO:0000256" key="1">
    <source>
        <dbReference type="SAM" id="MobiDB-lite"/>
    </source>
</evidence>
<feature type="region of interest" description="Disordered" evidence="1">
    <location>
        <begin position="221"/>
        <end position="250"/>
    </location>
</feature>
<sequence>MKFPSGLSLRFGLQTSGEMKGKDKKRRREGKERKKKLGDLGLRTVSLRSRTNYGSGSRDPGACEGEKALGALQGPSQKLVSLQQVPCFHPPTLTAEQRGTETLELVERPPELTLSNLCMNSGQVVTPPGGSQTEDPTDCQIFTLTPPPPTRRPVTRIQPITRTPKCPFHFFPTWRPRVQIRFPNRPFPPPRCNHRFQYRPFFWPNNRLSPYYNYFPRRRLRRGSSSEERRGKREAPNLLSQRRSIPQKRL</sequence>
<organism evidence="2 3">
    <name type="scientific">Myotis brandtii</name>
    <name type="common">Brandt's bat</name>
    <dbReference type="NCBI Taxonomy" id="109478"/>
    <lineage>
        <taxon>Eukaryota</taxon>
        <taxon>Metazoa</taxon>
        <taxon>Chordata</taxon>
        <taxon>Craniata</taxon>
        <taxon>Vertebrata</taxon>
        <taxon>Euteleostomi</taxon>
        <taxon>Mammalia</taxon>
        <taxon>Eutheria</taxon>
        <taxon>Laurasiatheria</taxon>
        <taxon>Chiroptera</taxon>
        <taxon>Yangochiroptera</taxon>
        <taxon>Vespertilionidae</taxon>
        <taxon>Myotis</taxon>
    </lineage>
</organism>